<dbReference type="EMBL" id="JAVIJP010000039">
    <property type="protein sequence ID" value="KAL3627673.1"/>
    <property type="molecule type" value="Genomic_DNA"/>
</dbReference>
<dbReference type="InterPro" id="IPR015300">
    <property type="entry name" value="DNA-bd_pseudobarrel_sf"/>
</dbReference>
<evidence type="ECO:0000256" key="2">
    <source>
        <dbReference type="ARBA" id="ARBA00023015"/>
    </source>
</evidence>
<dbReference type="AlphaFoldDB" id="A0ABD3CCT6"/>
<dbReference type="PROSITE" id="PS50863">
    <property type="entry name" value="B3"/>
    <property type="match status" value="1"/>
</dbReference>
<evidence type="ECO:0000259" key="7">
    <source>
        <dbReference type="PROSITE" id="PS50863"/>
    </source>
</evidence>
<evidence type="ECO:0000256" key="6">
    <source>
        <dbReference type="SAM" id="Phobius"/>
    </source>
</evidence>
<keyword evidence="6" id="KW-0812">Transmembrane</keyword>
<dbReference type="PANTHER" id="PTHR31920:SF132">
    <property type="entry name" value="TF-B3 DOMAIN-CONTAINING PROTEIN"/>
    <property type="match status" value="1"/>
</dbReference>
<evidence type="ECO:0000256" key="4">
    <source>
        <dbReference type="ARBA" id="ARBA00023163"/>
    </source>
</evidence>
<evidence type="ECO:0000256" key="1">
    <source>
        <dbReference type="ARBA" id="ARBA00004123"/>
    </source>
</evidence>
<dbReference type="SUPFAM" id="SSF101936">
    <property type="entry name" value="DNA-binding pseudobarrel domain"/>
    <property type="match status" value="1"/>
</dbReference>
<keyword evidence="5" id="KW-0539">Nucleus</keyword>
<proteinExistence type="predicted"/>
<accession>A0ABD3CCT6</accession>
<gene>
    <name evidence="8" type="ORF">CASFOL_029036</name>
</gene>
<evidence type="ECO:0000256" key="3">
    <source>
        <dbReference type="ARBA" id="ARBA00023125"/>
    </source>
</evidence>
<comment type="caution">
    <text evidence="8">The sequence shown here is derived from an EMBL/GenBank/DDBJ whole genome shotgun (WGS) entry which is preliminary data.</text>
</comment>
<dbReference type="Pfam" id="PF02362">
    <property type="entry name" value="B3"/>
    <property type="match status" value="1"/>
</dbReference>
<organism evidence="8 9">
    <name type="scientific">Castilleja foliolosa</name>
    <dbReference type="NCBI Taxonomy" id="1961234"/>
    <lineage>
        <taxon>Eukaryota</taxon>
        <taxon>Viridiplantae</taxon>
        <taxon>Streptophyta</taxon>
        <taxon>Embryophyta</taxon>
        <taxon>Tracheophyta</taxon>
        <taxon>Spermatophyta</taxon>
        <taxon>Magnoliopsida</taxon>
        <taxon>eudicotyledons</taxon>
        <taxon>Gunneridae</taxon>
        <taxon>Pentapetalae</taxon>
        <taxon>asterids</taxon>
        <taxon>lamiids</taxon>
        <taxon>Lamiales</taxon>
        <taxon>Orobanchaceae</taxon>
        <taxon>Pedicularideae</taxon>
        <taxon>Castillejinae</taxon>
        <taxon>Castilleja</taxon>
    </lineage>
</organism>
<feature type="domain" description="TF-B3" evidence="7">
    <location>
        <begin position="1"/>
        <end position="83"/>
    </location>
</feature>
<evidence type="ECO:0000313" key="8">
    <source>
        <dbReference type="EMBL" id="KAL3627673.1"/>
    </source>
</evidence>
<keyword evidence="9" id="KW-1185">Reference proteome</keyword>
<dbReference type="GO" id="GO:0005634">
    <property type="term" value="C:nucleus"/>
    <property type="evidence" value="ECO:0007669"/>
    <property type="project" value="UniProtKB-SubCell"/>
</dbReference>
<keyword evidence="6" id="KW-0472">Membrane</keyword>
<dbReference type="InterPro" id="IPR050655">
    <property type="entry name" value="Plant_B3_domain"/>
</dbReference>
<dbReference type="Proteomes" id="UP001632038">
    <property type="component" value="Unassembled WGS sequence"/>
</dbReference>
<comment type="subcellular location">
    <subcellularLocation>
        <location evidence="1">Nucleus</location>
    </subcellularLocation>
</comment>
<dbReference type="GO" id="GO:0003677">
    <property type="term" value="F:DNA binding"/>
    <property type="evidence" value="ECO:0007669"/>
    <property type="project" value="UniProtKB-KW"/>
</dbReference>
<dbReference type="PANTHER" id="PTHR31920">
    <property type="entry name" value="B3 DOMAIN-CONTAINING"/>
    <property type="match status" value="1"/>
</dbReference>
<evidence type="ECO:0000256" key="5">
    <source>
        <dbReference type="ARBA" id="ARBA00023242"/>
    </source>
</evidence>
<name>A0ABD3CCT6_9LAMI</name>
<sequence length="188" mass="21646">MQDLPEEFVIKYRHIIPPQVRLRVNDNLEYSWKVKIKANDVSLSFSTGWLDFVRESGLNESDFLSFSLENDSTTFRVTIYGNHGVKKSLAYSQFFSDSGESDGNDGWESDDDDEVDIESFTAVIDKKHYKKITHQPRFVVFFVFCVHLVVIITLPPVVTITLPAIRKKLHICSLKVSQLTKNISIIWN</sequence>
<keyword evidence="3" id="KW-0238">DNA-binding</keyword>
<protein>
    <recommendedName>
        <fullName evidence="7">TF-B3 domain-containing protein</fullName>
    </recommendedName>
</protein>
<keyword evidence="6" id="KW-1133">Transmembrane helix</keyword>
<keyword evidence="2" id="KW-0805">Transcription regulation</keyword>
<dbReference type="CDD" id="cd10017">
    <property type="entry name" value="B3_DNA"/>
    <property type="match status" value="1"/>
</dbReference>
<dbReference type="Gene3D" id="2.40.330.10">
    <property type="entry name" value="DNA-binding pseudobarrel domain"/>
    <property type="match status" value="1"/>
</dbReference>
<reference evidence="9" key="1">
    <citation type="journal article" date="2024" name="IScience">
        <title>Strigolactones Initiate the Formation of Haustorium-like Structures in Castilleja.</title>
        <authorList>
            <person name="Buerger M."/>
            <person name="Peterson D."/>
            <person name="Chory J."/>
        </authorList>
    </citation>
    <scope>NUCLEOTIDE SEQUENCE [LARGE SCALE GENOMIC DNA]</scope>
</reference>
<dbReference type="SMART" id="SM01019">
    <property type="entry name" value="B3"/>
    <property type="match status" value="1"/>
</dbReference>
<feature type="transmembrane region" description="Helical" evidence="6">
    <location>
        <begin position="138"/>
        <end position="165"/>
    </location>
</feature>
<keyword evidence="4" id="KW-0804">Transcription</keyword>
<evidence type="ECO:0000313" key="9">
    <source>
        <dbReference type="Proteomes" id="UP001632038"/>
    </source>
</evidence>
<dbReference type="InterPro" id="IPR003340">
    <property type="entry name" value="B3_DNA-bd"/>
</dbReference>